<accession>A0ABD5NTY1</accession>
<dbReference type="RefSeq" id="WP_246971351.1">
    <property type="nucleotide sequence ID" value="NZ_CP095397.1"/>
</dbReference>
<dbReference type="Proteomes" id="UP001595821">
    <property type="component" value="Unassembled WGS sequence"/>
</dbReference>
<gene>
    <name evidence="1" type="ORF">ACFOZ7_00625</name>
</gene>
<organism evidence="1 2">
    <name type="scientific">Natribaculum luteum</name>
    <dbReference type="NCBI Taxonomy" id="1586232"/>
    <lineage>
        <taxon>Archaea</taxon>
        <taxon>Methanobacteriati</taxon>
        <taxon>Methanobacteriota</taxon>
        <taxon>Stenosarchaea group</taxon>
        <taxon>Halobacteria</taxon>
        <taxon>Halobacteriales</taxon>
        <taxon>Natrialbaceae</taxon>
        <taxon>Natribaculum</taxon>
    </lineage>
</organism>
<name>A0ABD5NTY1_9EURY</name>
<evidence type="ECO:0008006" key="3">
    <source>
        <dbReference type="Google" id="ProtNLM"/>
    </source>
</evidence>
<protein>
    <recommendedName>
        <fullName evidence="3">Small CPxCG-related zinc finger protein</fullName>
    </recommendedName>
</protein>
<dbReference type="EMBL" id="JBHSDJ010000002">
    <property type="protein sequence ID" value="MFC4245519.1"/>
    <property type="molecule type" value="Genomic_DNA"/>
</dbReference>
<proteinExistence type="predicted"/>
<sequence length="83" mass="8775">MTVELELPARTEPDESTSREIFPYSEDEASTSLPVVRARGVLHSSDGPDGQVGSTACPACDGETINGVGLFACTDCEWSGVLR</sequence>
<reference evidence="1 2" key="1">
    <citation type="journal article" date="2014" name="Int. J. Syst. Evol. Microbiol.">
        <title>Complete genome sequence of Corynebacterium casei LMG S-19264T (=DSM 44701T), isolated from a smear-ripened cheese.</title>
        <authorList>
            <consortium name="US DOE Joint Genome Institute (JGI-PGF)"/>
            <person name="Walter F."/>
            <person name="Albersmeier A."/>
            <person name="Kalinowski J."/>
            <person name="Ruckert C."/>
        </authorList>
    </citation>
    <scope>NUCLEOTIDE SEQUENCE [LARGE SCALE GENOMIC DNA]</scope>
    <source>
        <strain evidence="1 2">IBRC-M 10912</strain>
    </source>
</reference>
<dbReference type="GeneID" id="71852331"/>
<comment type="caution">
    <text evidence="1">The sequence shown here is derived from an EMBL/GenBank/DDBJ whole genome shotgun (WGS) entry which is preliminary data.</text>
</comment>
<evidence type="ECO:0000313" key="1">
    <source>
        <dbReference type="EMBL" id="MFC4245519.1"/>
    </source>
</evidence>
<evidence type="ECO:0000313" key="2">
    <source>
        <dbReference type="Proteomes" id="UP001595821"/>
    </source>
</evidence>
<dbReference type="AlphaFoldDB" id="A0ABD5NTY1"/>